<dbReference type="EMBL" id="SRRM01000005">
    <property type="protein sequence ID" value="TKY89099.1"/>
    <property type="molecule type" value="Genomic_DNA"/>
</dbReference>
<keyword evidence="3" id="KW-1185">Reference proteome</keyword>
<sequence>MRPRGREGSCDANRHVDAADGDRDDRDDRVGGKANDDDKEDASDEDNGAAELAALRAGAGAEAEGEGLNLYQDAEGGGAGGRRSHRRPSAAVPPVDEQHDRVAPPQQPWMRITTGVLVQSSARSNKGLLLPSHTNDTNAKT</sequence>
<evidence type="ECO:0000313" key="3">
    <source>
        <dbReference type="Proteomes" id="UP000306050"/>
    </source>
</evidence>
<dbReference type="RefSeq" id="XP_029741084.1">
    <property type="nucleotide sequence ID" value="XM_029882229.1"/>
</dbReference>
<feature type="compositionally biased region" description="Acidic residues" evidence="1">
    <location>
        <begin position="37"/>
        <end position="48"/>
    </location>
</feature>
<protein>
    <submittedName>
        <fullName evidence="2">Uncharacterized protein</fullName>
    </submittedName>
</protein>
<dbReference type="KEGG" id="sgra:EX895_001630"/>
<comment type="caution">
    <text evidence="2">The sequence shown here is derived from an EMBL/GenBank/DDBJ whole genome shotgun (WGS) entry which is preliminary data.</text>
</comment>
<organism evidence="2 3">
    <name type="scientific">Sporisorium graminicola</name>
    <dbReference type="NCBI Taxonomy" id="280036"/>
    <lineage>
        <taxon>Eukaryota</taxon>
        <taxon>Fungi</taxon>
        <taxon>Dikarya</taxon>
        <taxon>Basidiomycota</taxon>
        <taxon>Ustilaginomycotina</taxon>
        <taxon>Ustilaginomycetes</taxon>
        <taxon>Ustilaginales</taxon>
        <taxon>Ustilaginaceae</taxon>
        <taxon>Sporisorium</taxon>
    </lineage>
</organism>
<feature type="compositionally biased region" description="Basic and acidic residues" evidence="1">
    <location>
        <begin position="1"/>
        <end position="36"/>
    </location>
</feature>
<gene>
    <name evidence="2" type="ORF">EX895_001630</name>
</gene>
<feature type="compositionally biased region" description="Polar residues" evidence="1">
    <location>
        <begin position="132"/>
        <end position="141"/>
    </location>
</feature>
<dbReference type="AlphaFoldDB" id="A0A4V6EU39"/>
<feature type="region of interest" description="Disordered" evidence="1">
    <location>
        <begin position="122"/>
        <end position="141"/>
    </location>
</feature>
<evidence type="ECO:0000313" key="2">
    <source>
        <dbReference type="EMBL" id="TKY89099.1"/>
    </source>
</evidence>
<name>A0A4V6EU39_9BASI</name>
<evidence type="ECO:0000256" key="1">
    <source>
        <dbReference type="SAM" id="MobiDB-lite"/>
    </source>
</evidence>
<accession>A0A4V6EU39</accession>
<reference evidence="2 3" key="1">
    <citation type="submission" date="2019-05" db="EMBL/GenBank/DDBJ databases">
        <title>Sporisorium graminicola CBS 10092 draft sequencing and annotation.</title>
        <authorList>
            <person name="Solano-Gonzalez S."/>
            <person name="Caddick M.X."/>
            <person name="Darby A."/>
        </authorList>
    </citation>
    <scope>NUCLEOTIDE SEQUENCE [LARGE SCALE GENOMIC DNA]</scope>
    <source>
        <strain evidence="2 3">CBS 10092</strain>
    </source>
</reference>
<proteinExistence type="predicted"/>
<feature type="compositionally biased region" description="Low complexity" evidence="1">
    <location>
        <begin position="49"/>
        <end position="68"/>
    </location>
</feature>
<dbReference type="Proteomes" id="UP000306050">
    <property type="component" value="Chromosome SGRAM_12"/>
</dbReference>
<feature type="region of interest" description="Disordered" evidence="1">
    <location>
        <begin position="1"/>
        <end position="110"/>
    </location>
</feature>
<dbReference type="GeneID" id="40724525"/>